<dbReference type="Gene3D" id="1.10.1760.20">
    <property type="match status" value="1"/>
</dbReference>
<dbReference type="EMBL" id="CP048104">
    <property type="protein sequence ID" value="QKG86057.1"/>
    <property type="molecule type" value="Genomic_DNA"/>
</dbReference>
<evidence type="ECO:0000256" key="1">
    <source>
        <dbReference type="ARBA" id="ARBA00004651"/>
    </source>
</evidence>
<dbReference type="AlphaFoldDB" id="A0A7D4CXM1"/>
<evidence type="ECO:0000256" key="4">
    <source>
        <dbReference type="ARBA" id="ARBA00022475"/>
    </source>
</evidence>
<evidence type="ECO:0000256" key="5">
    <source>
        <dbReference type="ARBA" id="ARBA00022692"/>
    </source>
</evidence>
<evidence type="ECO:0000313" key="11">
    <source>
        <dbReference type="Proteomes" id="UP000503088"/>
    </source>
</evidence>
<comment type="subcellular location">
    <subcellularLocation>
        <location evidence="1 8">Cell membrane</location>
        <topology evidence="1 8">Multi-pass membrane protein</topology>
    </subcellularLocation>
</comment>
<feature type="transmembrane region" description="Helical" evidence="9">
    <location>
        <begin position="34"/>
        <end position="54"/>
    </location>
</feature>
<evidence type="ECO:0000256" key="7">
    <source>
        <dbReference type="ARBA" id="ARBA00023136"/>
    </source>
</evidence>
<feature type="transmembrane region" description="Helical" evidence="9">
    <location>
        <begin position="60"/>
        <end position="84"/>
    </location>
</feature>
<dbReference type="InterPro" id="IPR003784">
    <property type="entry name" value="BioY"/>
</dbReference>
<keyword evidence="6 9" id="KW-1133">Transmembrane helix</keyword>
<dbReference type="Proteomes" id="UP000503088">
    <property type="component" value="Chromosome"/>
</dbReference>
<dbReference type="GO" id="GO:0005886">
    <property type="term" value="C:plasma membrane"/>
    <property type="evidence" value="ECO:0007669"/>
    <property type="project" value="UniProtKB-SubCell"/>
</dbReference>
<dbReference type="PANTHER" id="PTHR34295:SF4">
    <property type="entry name" value="BIOTIN TRANSPORTER BIOY-RELATED"/>
    <property type="match status" value="1"/>
</dbReference>
<comment type="similarity">
    <text evidence="2 8">Belongs to the BioY family.</text>
</comment>
<feature type="transmembrane region" description="Helical" evidence="9">
    <location>
        <begin position="96"/>
        <end position="120"/>
    </location>
</feature>
<evidence type="ECO:0000256" key="2">
    <source>
        <dbReference type="ARBA" id="ARBA00010692"/>
    </source>
</evidence>
<evidence type="ECO:0000256" key="9">
    <source>
        <dbReference type="SAM" id="Phobius"/>
    </source>
</evidence>
<name>A0A7D4CXM1_9BACL</name>
<dbReference type="GO" id="GO:0015225">
    <property type="term" value="F:biotin transmembrane transporter activity"/>
    <property type="evidence" value="ECO:0007669"/>
    <property type="project" value="UniProtKB-UniRule"/>
</dbReference>
<keyword evidence="5 9" id="KW-0812">Transmembrane</keyword>
<accession>A0A7D4CXM1</accession>
<keyword evidence="7 8" id="KW-0472">Membrane</keyword>
<sequence>MAVAGQIAIPIPPVPVTLQTLVVMLAGSVLGRRFGTLSMLVFILLAAVGVPVLSGGSAGLGVLMGPTAGFIWGWPLAAFLIGWMTEKSKNLNGVKLTIYHVVFGVILVHMTGVMWMWLGIGMDGRAALLAGSLPFIPGDIVKALLGSVIALKLHKVLSVPGREKTVTGRGSF</sequence>
<proteinExistence type="inferred from homology"/>
<dbReference type="Pfam" id="PF02632">
    <property type="entry name" value="BioY"/>
    <property type="match status" value="1"/>
</dbReference>
<evidence type="ECO:0000256" key="6">
    <source>
        <dbReference type="ARBA" id="ARBA00022989"/>
    </source>
</evidence>
<gene>
    <name evidence="10" type="ORF">GXN76_12840</name>
</gene>
<keyword evidence="3 8" id="KW-0813">Transport</keyword>
<reference evidence="10 11" key="1">
    <citation type="submission" date="2020-01" db="EMBL/GenBank/DDBJ databases">
        <authorList>
            <person name="Gulvik C.A."/>
            <person name="Batra D.G."/>
        </authorList>
    </citation>
    <scope>NUCLEOTIDE SEQUENCE [LARGE SCALE GENOMIC DNA]</scope>
    <source>
        <strain evidence="10 11">W9323</strain>
    </source>
</reference>
<organism evidence="10 11">
    <name type="scientific">Kroppenstedtia pulmonis</name>
    <dbReference type="NCBI Taxonomy" id="1380685"/>
    <lineage>
        <taxon>Bacteria</taxon>
        <taxon>Bacillati</taxon>
        <taxon>Bacillota</taxon>
        <taxon>Bacilli</taxon>
        <taxon>Bacillales</taxon>
        <taxon>Thermoactinomycetaceae</taxon>
        <taxon>Kroppenstedtia</taxon>
    </lineage>
</organism>
<protein>
    <recommendedName>
        <fullName evidence="8">Biotin transporter</fullName>
    </recommendedName>
</protein>
<dbReference type="PANTHER" id="PTHR34295">
    <property type="entry name" value="BIOTIN TRANSPORTER BIOY"/>
    <property type="match status" value="1"/>
</dbReference>
<keyword evidence="4 8" id="KW-1003">Cell membrane</keyword>
<evidence type="ECO:0000256" key="3">
    <source>
        <dbReference type="ARBA" id="ARBA00022448"/>
    </source>
</evidence>
<evidence type="ECO:0000313" key="10">
    <source>
        <dbReference type="EMBL" id="QKG86057.1"/>
    </source>
</evidence>
<dbReference type="KEGG" id="kpul:GXN76_12840"/>
<keyword evidence="11" id="KW-1185">Reference proteome</keyword>
<dbReference type="PIRSF" id="PIRSF016661">
    <property type="entry name" value="BioY"/>
    <property type="match status" value="1"/>
</dbReference>
<evidence type="ECO:0000256" key="8">
    <source>
        <dbReference type="PIRNR" id="PIRNR016661"/>
    </source>
</evidence>